<evidence type="ECO:0000256" key="2">
    <source>
        <dbReference type="ARBA" id="ARBA00023002"/>
    </source>
</evidence>
<dbReference type="KEGG" id="msho:MSHO_49980"/>
<dbReference type="InterPro" id="IPR036291">
    <property type="entry name" value="NAD(P)-bd_dom_sf"/>
</dbReference>
<dbReference type="Gene3D" id="3.40.50.720">
    <property type="entry name" value="NAD(P)-binding Rossmann-like Domain"/>
    <property type="match status" value="1"/>
</dbReference>
<keyword evidence="5" id="KW-1185">Reference proteome</keyword>
<organism evidence="4 5">
    <name type="scientific">Mycobacterium shottsii</name>
    <dbReference type="NCBI Taxonomy" id="133549"/>
    <lineage>
        <taxon>Bacteria</taxon>
        <taxon>Bacillati</taxon>
        <taxon>Actinomycetota</taxon>
        <taxon>Actinomycetes</taxon>
        <taxon>Mycobacteriales</taxon>
        <taxon>Mycobacteriaceae</taxon>
        <taxon>Mycobacterium</taxon>
        <taxon>Mycobacterium ulcerans group</taxon>
    </lineage>
</organism>
<dbReference type="InterPro" id="IPR002347">
    <property type="entry name" value="SDR_fam"/>
</dbReference>
<keyword evidence="2" id="KW-0560">Oxidoreductase</keyword>
<dbReference type="PRINTS" id="PR00081">
    <property type="entry name" value="GDHRDH"/>
</dbReference>
<dbReference type="PANTHER" id="PTHR44169">
    <property type="entry name" value="NADPH-DEPENDENT 1-ACYLDIHYDROXYACETONE PHOSPHATE REDUCTASE"/>
    <property type="match status" value="1"/>
</dbReference>
<keyword evidence="3" id="KW-0812">Transmembrane</keyword>
<dbReference type="PANTHER" id="PTHR44169:SF6">
    <property type="entry name" value="NADPH-DEPENDENT 1-ACYLDIHYDROXYACETONE PHOSPHATE REDUCTASE"/>
    <property type="match status" value="1"/>
</dbReference>
<accession>A0A7I7LJT5</accession>
<sequence>MTSTPPVALITGVSSGIGAAIAVRLASAGFRVVGTSRAPQRLAPIPGVETLALDVTDDTAVRSVVSEVIDRTGRIDVLVNNAGLGIAGAAEESSIAQARSLFDTNFFGLGPVC</sequence>
<dbReference type="Proteomes" id="UP000467164">
    <property type="component" value="Chromosome"/>
</dbReference>
<comment type="similarity">
    <text evidence="1">Belongs to the short-chain dehydrogenases/reductases (SDR) family.</text>
</comment>
<evidence type="ECO:0000256" key="3">
    <source>
        <dbReference type="SAM" id="Phobius"/>
    </source>
</evidence>
<dbReference type="SUPFAM" id="SSF51735">
    <property type="entry name" value="NAD(P)-binding Rossmann-fold domains"/>
    <property type="match status" value="1"/>
</dbReference>
<evidence type="ECO:0008006" key="6">
    <source>
        <dbReference type="Google" id="ProtNLM"/>
    </source>
</evidence>
<keyword evidence="3" id="KW-1133">Transmembrane helix</keyword>
<proteinExistence type="inferred from homology"/>
<reference evidence="4 5" key="1">
    <citation type="journal article" date="2019" name="Emerg. Microbes Infect.">
        <title>Comprehensive subspecies identification of 175 nontuberculous mycobacteria species based on 7547 genomic profiles.</title>
        <authorList>
            <person name="Matsumoto Y."/>
            <person name="Kinjo T."/>
            <person name="Motooka D."/>
            <person name="Nabeya D."/>
            <person name="Jung N."/>
            <person name="Uechi K."/>
            <person name="Horii T."/>
            <person name="Iida T."/>
            <person name="Fujita J."/>
            <person name="Nakamura S."/>
        </authorList>
    </citation>
    <scope>NUCLEOTIDE SEQUENCE [LARGE SCALE GENOMIC DNA]</scope>
    <source>
        <strain evidence="4 5">JCM 12657</strain>
    </source>
</reference>
<dbReference type="Pfam" id="PF00106">
    <property type="entry name" value="adh_short"/>
    <property type="match status" value="1"/>
</dbReference>
<evidence type="ECO:0000313" key="4">
    <source>
        <dbReference type="EMBL" id="BBX59653.1"/>
    </source>
</evidence>
<evidence type="ECO:0000313" key="5">
    <source>
        <dbReference type="Proteomes" id="UP000467164"/>
    </source>
</evidence>
<dbReference type="GO" id="GO:0016491">
    <property type="term" value="F:oxidoreductase activity"/>
    <property type="evidence" value="ECO:0007669"/>
    <property type="project" value="UniProtKB-KW"/>
</dbReference>
<feature type="transmembrane region" description="Helical" evidence="3">
    <location>
        <begin position="6"/>
        <end position="27"/>
    </location>
</feature>
<evidence type="ECO:0000256" key="1">
    <source>
        <dbReference type="ARBA" id="ARBA00006484"/>
    </source>
</evidence>
<dbReference type="EMBL" id="AP022572">
    <property type="protein sequence ID" value="BBX59653.1"/>
    <property type="molecule type" value="Genomic_DNA"/>
</dbReference>
<name>A0A7I7LJT5_9MYCO</name>
<keyword evidence="3" id="KW-0472">Membrane</keyword>
<gene>
    <name evidence="4" type="ORF">MSHO_49980</name>
</gene>
<protein>
    <recommendedName>
        <fullName evidence="6">Short-chain dehydrogenase/reductase</fullName>
    </recommendedName>
</protein>
<dbReference type="AlphaFoldDB" id="A0A7I7LJT5"/>